<dbReference type="InterPro" id="IPR042086">
    <property type="entry name" value="MeTrfase_capping"/>
</dbReference>
<reference evidence="6 7" key="1">
    <citation type="journal article" date="2013" name="Front. Plant Sci.">
        <title>The Reference Genome of the Halophytic Plant Eutrema salsugineum.</title>
        <authorList>
            <person name="Yang R."/>
            <person name="Jarvis D.E."/>
            <person name="Chen H."/>
            <person name="Beilstein M.A."/>
            <person name="Grimwood J."/>
            <person name="Jenkins J."/>
            <person name="Shu S."/>
            <person name="Prochnik S."/>
            <person name="Xin M."/>
            <person name="Ma C."/>
            <person name="Schmutz J."/>
            <person name="Wing R.A."/>
            <person name="Mitchell-Olds T."/>
            <person name="Schumaker K.S."/>
            <person name="Wang X."/>
        </authorList>
    </citation>
    <scope>NUCLEOTIDE SEQUENCE [LARGE SCALE GENOMIC DNA]</scope>
</reference>
<keyword evidence="1" id="KW-0489">Methyltransferase</keyword>
<evidence type="ECO:0000256" key="4">
    <source>
        <dbReference type="ARBA" id="ARBA00022723"/>
    </source>
</evidence>
<dbReference type="Gramene" id="ESQ44654">
    <property type="protein sequence ID" value="ESQ44654"/>
    <property type="gene ID" value="EUTSA_v10003359mg"/>
</dbReference>
<evidence type="ECO:0000313" key="6">
    <source>
        <dbReference type="EMBL" id="ESQ44654.1"/>
    </source>
</evidence>
<dbReference type="STRING" id="72664.V4LLP6"/>
<evidence type="ECO:0000256" key="2">
    <source>
        <dbReference type="ARBA" id="ARBA00022679"/>
    </source>
</evidence>
<keyword evidence="7" id="KW-1185">Reference proteome</keyword>
<evidence type="ECO:0000256" key="5">
    <source>
        <dbReference type="ARBA" id="ARBA00022842"/>
    </source>
</evidence>
<dbReference type="GO" id="GO:0008168">
    <property type="term" value="F:methyltransferase activity"/>
    <property type="evidence" value="ECO:0007669"/>
    <property type="project" value="UniProtKB-KW"/>
</dbReference>
<keyword evidence="3" id="KW-0949">S-adenosyl-L-methionine</keyword>
<evidence type="ECO:0000256" key="1">
    <source>
        <dbReference type="ARBA" id="ARBA00022603"/>
    </source>
</evidence>
<dbReference type="KEGG" id="eus:EUTSA_v10003359mg"/>
<dbReference type="GO" id="GO:0046872">
    <property type="term" value="F:metal ion binding"/>
    <property type="evidence" value="ECO:0007669"/>
    <property type="project" value="UniProtKB-KW"/>
</dbReference>
<feature type="non-terminal residue" evidence="6">
    <location>
        <position position="161"/>
    </location>
</feature>
<keyword evidence="5" id="KW-0460">Magnesium</keyword>
<dbReference type="InterPro" id="IPR029063">
    <property type="entry name" value="SAM-dependent_MTases_sf"/>
</dbReference>
<keyword evidence="4" id="KW-0479">Metal-binding</keyword>
<dbReference type="EMBL" id="KI517441">
    <property type="protein sequence ID" value="ESQ44654.1"/>
    <property type="molecule type" value="Genomic_DNA"/>
</dbReference>
<dbReference type="GO" id="GO:0032259">
    <property type="term" value="P:methylation"/>
    <property type="evidence" value="ECO:0007669"/>
    <property type="project" value="UniProtKB-KW"/>
</dbReference>
<dbReference type="Proteomes" id="UP000030689">
    <property type="component" value="Unassembled WGS sequence"/>
</dbReference>
<gene>
    <name evidence="6" type="ORF">EUTSA_v10003359mg</name>
</gene>
<accession>V4LLP6</accession>
<protein>
    <submittedName>
        <fullName evidence="6">Uncharacterized protein</fullName>
    </submittedName>
</protein>
<keyword evidence="2" id="KW-0808">Transferase</keyword>
<evidence type="ECO:0000313" key="7">
    <source>
        <dbReference type="Proteomes" id="UP000030689"/>
    </source>
</evidence>
<evidence type="ECO:0000256" key="3">
    <source>
        <dbReference type="ARBA" id="ARBA00022691"/>
    </source>
</evidence>
<dbReference type="Gene3D" id="1.10.1200.270">
    <property type="entry name" value="Methyltransferase, alpha-helical capping domain"/>
    <property type="match status" value="1"/>
</dbReference>
<organism evidence="6 7">
    <name type="scientific">Eutrema salsugineum</name>
    <name type="common">Saltwater cress</name>
    <name type="synonym">Sisymbrium salsugineum</name>
    <dbReference type="NCBI Taxonomy" id="72664"/>
    <lineage>
        <taxon>Eukaryota</taxon>
        <taxon>Viridiplantae</taxon>
        <taxon>Streptophyta</taxon>
        <taxon>Embryophyta</taxon>
        <taxon>Tracheophyta</taxon>
        <taxon>Spermatophyta</taxon>
        <taxon>Magnoliopsida</taxon>
        <taxon>eudicotyledons</taxon>
        <taxon>Gunneridae</taxon>
        <taxon>Pentapetalae</taxon>
        <taxon>rosids</taxon>
        <taxon>malvids</taxon>
        <taxon>Brassicales</taxon>
        <taxon>Brassicaceae</taxon>
        <taxon>Eutremeae</taxon>
        <taxon>Eutrema</taxon>
    </lineage>
</organism>
<dbReference type="Pfam" id="PF03492">
    <property type="entry name" value="Methyltransf_7"/>
    <property type="match status" value="1"/>
</dbReference>
<dbReference type="SUPFAM" id="SSF53335">
    <property type="entry name" value="S-adenosyl-L-methionine-dependent methyltransferases"/>
    <property type="match status" value="1"/>
</dbReference>
<proteinExistence type="predicted"/>
<dbReference type="InterPro" id="IPR005299">
    <property type="entry name" value="MeTrfase_7"/>
</dbReference>
<dbReference type="AlphaFoldDB" id="V4LLP6"/>
<dbReference type="PANTHER" id="PTHR31009">
    <property type="entry name" value="S-ADENOSYL-L-METHIONINE:CARBOXYL METHYLTRANSFERASE FAMILY PROTEIN"/>
    <property type="match status" value="1"/>
</dbReference>
<sequence length="161" mass="18982">MFEIVNIITRLYNQKNRNLPDIDYCLNDLRENDFSTTFKLVSSLNKEWLSKVPQGLEDSIKNIYIRSGCSLNVCKSYMEQFQNDFYLFLRMRSEEMLPNGRMVLTFIGKKRGRSFMQRRFLPLFLLSDALVDLVLEGLVKESEADSFNLSFYQTNEGEVRE</sequence>
<dbReference type="Gene3D" id="3.40.50.150">
    <property type="entry name" value="Vaccinia Virus protein VP39"/>
    <property type="match status" value="2"/>
</dbReference>
<name>V4LLP6_EUTSA</name>